<protein>
    <submittedName>
        <fullName evidence="1">Uncharacterized protein</fullName>
    </submittedName>
</protein>
<proteinExistence type="predicted"/>
<evidence type="ECO:0000313" key="2">
    <source>
        <dbReference type="Proteomes" id="UP000249057"/>
    </source>
</evidence>
<dbReference type="EMBL" id="KZ825349">
    <property type="protein sequence ID" value="RAH44963.1"/>
    <property type="molecule type" value="Genomic_DNA"/>
</dbReference>
<accession>A0ACD1G6U8</accession>
<sequence>MDHFLINQLAALTSSVQSQAVSTSRHYLANSFVPLHGQVIQAAASASSSAYLDINNTHFSAYRKSASAPEYTLSMAAIPPL</sequence>
<reference evidence="1" key="1">
    <citation type="submission" date="2018-02" db="EMBL/GenBank/DDBJ databases">
        <title>The genomes of Aspergillus section Nigri reveals drivers in fungal speciation.</title>
        <authorList>
            <consortium name="DOE Joint Genome Institute"/>
            <person name="Vesth T.C."/>
            <person name="Nybo J."/>
            <person name="Theobald S."/>
            <person name="Brandl J."/>
            <person name="Frisvad J.C."/>
            <person name="Nielsen K.F."/>
            <person name="Lyhne E.K."/>
            <person name="Kogle M.E."/>
            <person name="Kuo A."/>
            <person name="Riley R."/>
            <person name="Clum A."/>
            <person name="Nolan M."/>
            <person name="Lipzen A."/>
            <person name="Salamov A."/>
            <person name="Henrissat B."/>
            <person name="Wiebenga A."/>
            <person name="De vries R.P."/>
            <person name="Grigoriev I.V."/>
            <person name="Mortensen U.H."/>
            <person name="Andersen M.R."/>
            <person name="Baker S.E."/>
        </authorList>
    </citation>
    <scope>NUCLEOTIDE SEQUENCE</scope>
    <source>
        <strain evidence="1">CBS 621.78</strain>
    </source>
</reference>
<keyword evidence="2" id="KW-1185">Reference proteome</keyword>
<name>A0ACD1G6U8_9EURO</name>
<evidence type="ECO:0000313" key="1">
    <source>
        <dbReference type="EMBL" id="RAH44963.1"/>
    </source>
</evidence>
<organism evidence="1 2">
    <name type="scientific">Aspergillus brunneoviolaceus CBS 621.78</name>
    <dbReference type="NCBI Taxonomy" id="1450534"/>
    <lineage>
        <taxon>Eukaryota</taxon>
        <taxon>Fungi</taxon>
        <taxon>Dikarya</taxon>
        <taxon>Ascomycota</taxon>
        <taxon>Pezizomycotina</taxon>
        <taxon>Eurotiomycetes</taxon>
        <taxon>Eurotiomycetidae</taxon>
        <taxon>Eurotiales</taxon>
        <taxon>Aspergillaceae</taxon>
        <taxon>Aspergillus</taxon>
        <taxon>Aspergillus subgen. Circumdati</taxon>
    </lineage>
</organism>
<gene>
    <name evidence="1" type="ORF">BO95DRAFT_163548</name>
</gene>
<dbReference type="Proteomes" id="UP000249057">
    <property type="component" value="Unassembled WGS sequence"/>
</dbReference>